<comment type="caution">
    <text evidence="2">The sequence shown here is derived from an EMBL/GenBank/DDBJ whole genome shotgun (WGS) entry which is preliminary data.</text>
</comment>
<accession>A0ABR0QZM5</accession>
<protein>
    <recommendedName>
        <fullName evidence="1">RNase H type-1 domain-containing protein</fullName>
    </recommendedName>
</protein>
<dbReference type="PROSITE" id="PS50879">
    <property type="entry name" value="RNASE_H_1"/>
    <property type="match status" value="1"/>
</dbReference>
<dbReference type="Pfam" id="PF13456">
    <property type="entry name" value="RVT_3"/>
    <property type="match status" value="1"/>
</dbReference>
<sequence>MGFGVKWSGWMMECVSTARAAVLVNGSASNEFYLGRGLRQGDPLSPFLFILITKVLHLLLEKAGALGLIKELVLLKMGFGVKWSGWMMECVSTARAAVLVNGSASNEFYLGRGLRQGDPLSPFLFILITALLWIRAAAEKCRFQERLWWLCPYRSELSDSGSAGWCFPPIGCLKSNVSGVALEGESGIGGVMRDEEGTVRALFSGPSVACDAEYAELGAFIIAMDFFHDIGWKGSCSLIVEMGSMEVLNWILKKSSRPWSQHPVFAKLDRRRACARKLTFTLAEAGGNEMADALASAGMSRPCLFKAWWGVWSTKIMSF</sequence>
<dbReference type="InterPro" id="IPR052343">
    <property type="entry name" value="Retrotransposon-Effector_Assoc"/>
</dbReference>
<dbReference type="EMBL" id="JARKNE010000001">
    <property type="protein sequence ID" value="KAK5844416.1"/>
    <property type="molecule type" value="Genomic_DNA"/>
</dbReference>
<dbReference type="InterPro" id="IPR012337">
    <property type="entry name" value="RNaseH-like_sf"/>
</dbReference>
<dbReference type="CDD" id="cd06222">
    <property type="entry name" value="RNase_H_like"/>
    <property type="match status" value="1"/>
</dbReference>
<name>A0ABR0QZM5_GOSAR</name>
<proteinExistence type="predicted"/>
<dbReference type="InterPro" id="IPR036397">
    <property type="entry name" value="RNaseH_sf"/>
</dbReference>
<evidence type="ECO:0000313" key="3">
    <source>
        <dbReference type="Proteomes" id="UP001358586"/>
    </source>
</evidence>
<dbReference type="PANTHER" id="PTHR46890:SF48">
    <property type="entry name" value="RNA-DIRECTED DNA POLYMERASE"/>
    <property type="match status" value="1"/>
</dbReference>
<keyword evidence="3" id="KW-1185">Reference proteome</keyword>
<gene>
    <name evidence="2" type="ORF">PVK06_000554</name>
</gene>
<organism evidence="2 3">
    <name type="scientific">Gossypium arboreum</name>
    <name type="common">Tree cotton</name>
    <name type="synonym">Gossypium nanking</name>
    <dbReference type="NCBI Taxonomy" id="29729"/>
    <lineage>
        <taxon>Eukaryota</taxon>
        <taxon>Viridiplantae</taxon>
        <taxon>Streptophyta</taxon>
        <taxon>Embryophyta</taxon>
        <taxon>Tracheophyta</taxon>
        <taxon>Spermatophyta</taxon>
        <taxon>Magnoliopsida</taxon>
        <taxon>eudicotyledons</taxon>
        <taxon>Gunneridae</taxon>
        <taxon>Pentapetalae</taxon>
        <taxon>rosids</taxon>
        <taxon>malvids</taxon>
        <taxon>Malvales</taxon>
        <taxon>Malvaceae</taxon>
        <taxon>Malvoideae</taxon>
        <taxon>Gossypium</taxon>
    </lineage>
</organism>
<dbReference type="Gene3D" id="3.30.420.10">
    <property type="entry name" value="Ribonuclease H-like superfamily/Ribonuclease H"/>
    <property type="match status" value="1"/>
</dbReference>
<dbReference type="InterPro" id="IPR002156">
    <property type="entry name" value="RNaseH_domain"/>
</dbReference>
<reference evidence="2 3" key="1">
    <citation type="submission" date="2023-03" db="EMBL/GenBank/DDBJ databases">
        <title>WGS of Gossypium arboreum.</title>
        <authorList>
            <person name="Yu D."/>
        </authorList>
    </citation>
    <scope>NUCLEOTIDE SEQUENCE [LARGE SCALE GENOMIC DNA]</scope>
    <source>
        <tissue evidence="2">Leaf</tissue>
    </source>
</reference>
<dbReference type="SUPFAM" id="SSF53098">
    <property type="entry name" value="Ribonuclease H-like"/>
    <property type="match status" value="1"/>
</dbReference>
<evidence type="ECO:0000259" key="1">
    <source>
        <dbReference type="PROSITE" id="PS50879"/>
    </source>
</evidence>
<dbReference type="PANTHER" id="PTHR46890">
    <property type="entry name" value="NON-LTR RETROLELEMENT REVERSE TRANSCRIPTASE-LIKE PROTEIN-RELATED"/>
    <property type="match status" value="1"/>
</dbReference>
<dbReference type="Proteomes" id="UP001358586">
    <property type="component" value="Chromosome 1"/>
</dbReference>
<feature type="domain" description="RNase H type-1" evidence="1">
    <location>
        <begin position="169"/>
        <end position="300"/>
    </location>
</feature>
<evidence type="ECO:0000313" key="2">
    <source>
        <dbReference type="EMBL" id="KAK5844416.1"/>
    </source>
</evidence>
<dbReference type="InterPro" id="IPR044730">
    <property type="entry name" value="RNase_H-like_dom_plant"/>
</dbReference>